<feature type="compositionally biased region" description="Basic and acidic residues" evidence="1">
    <location>
        <begin position="20"/>
        <end position="36"/>
    </location>
</feature>
<evidence type="ECO:0000256" key="1">
    <source>
        <dbReference type="SAM" id="MobiDB-lite"/>
    </source>
</evidence>
<protein>
    <submittedName>
        <fullName evidence="2">Uncharacterized protein</fullName>
    </submittedName>
</protein>
<proteinExistence type="predicted"/>
<name>A0A1I3QQ35_9EURY</name>
<reference evidence="2 3" key="1">
    <citation type="submission" date="2016-10" db="EMBL/GenBank/DDBJ databases">
        <authorList>
            <person name="de Groot N.N."/>
        </authorList>
    </citation>
    <scope>NUCLEOTIDE SEQUENCE [LARGE SCALE GENOMIC DNA]</scope>
    <source>
        <strain evidence="2 3">SP2</strain>
    </source>
</reference>
<sequence>MSRVDHCLAVPAQRRPCHGYAKDDRGVSVSMDKLEGRSVASSLPETTTTSSSCFPKSAPGSATVRLPARPPRPDSQSVSEPTSSRVWPASAGASVRANSSSVCAVSISSWSRSGDASRLPVTADSERTKSAPALYRPNGVVFVTASDRFAVGRELIAYERRNESRLGSPCSWPPGRTSILARRTYRSETAGRSLRVVWFVLSNPVCLVRQAGNAVLGSGTSLDP</sequence>
<gene>
    <name evidence="2" type="ORF">SAMN05443661_12425</name>
</gene>
<organism evidence="2 3">
    <name type="scientific">Natronobacterium gregoryi</name>
    <dbReference type="NCBI Taxonomy" id="44930"/>
    <lineage>
        <taxon>Archaea</taxon>
        <taxon>Methanobacteriati</taxon>
        <taxon>Methanobacteriota</taxon>
        <taxon>Stenosarchaea group</taxon>
        <taxon>Halobacteria</taxon>
        <taxon>Halobacteriales</taxon>
        <taxon>Natrialbaceae</taxon>
        <taxon>Natronobacterium</taxon>
    </lineage>
</organism>
<evidence type="ECO:0000313" key="2">
    <source>
        <dbReference type="EMBL" id="SFJ36198.1"/>
    </source>
</evidence>
<dbReference type="EMBL" id="FORO01000024">
    <property type="protein sequence ID" value="SFJ36198.1"/>
    <property type="molecule type" value="Genomic_DNA"/>
</dbReference>
<feature type="region of interest" description="Disordered" evidence="1">
    <location>
        <begin position="18"/>
        <end position="86"/>
    </location>
</feature>
<dbReference type="AlphaFoldDB" id="A0A1I3QQ35"/>
<accession>A0A1I3QQ35</accession>
<feature type="compositionally biased region" description="Polar residues" evidence="1">
    <location>
        <begin position="74"/>
        <end position="85"/>
    </location>
</feature>
<dbReference type="Proteomes" id="UP000182829">
    <property type="component" value="Unassembled WGS sequence"/>
</dbReference>
<evidence type="ECO:0000313" key="3">
    <source>
        <dbReference type="Proteomes" id="UP000182829"/>
    </source>
</evidence>